<dbReference type="Gene3D" id="1.10.510.10">
    <property type="entry name" value="Transferase(Phosphotransferase) domain 1"/>
    <property type="match status" value="1"/>
</dbReference>
<feature type="domain" description="Protein kinase" evidence="1">
    <location>
        <begin position="1"/>
        <end position="101"/>
    </location>
</feature>
<organism evidence="2 3">
    <name type="scientific">Adiantum capillus-veneris</name>
    <name type="common">Maidenhair fern</name>
    <dbReference type="NCBI Taxonomy" id="13818"/>
    <lineage>
        <taxon>Eukaryota</taxon>
        <taxon>Viridiplantae</taxon>
        <taxon>Streptophyta</taxon>
        <taxon>Embryophyta</taxon>
        <taxon>Tracheophyta</taxon>
        <taxon>Polypodiopsida</taxon>
        <taxon>Polypodiidae</taxon>
        <taxon>Polypodiales</taxon>
        <taxon>Pteridineae</taxon>
        <taxon>Pteridaceae</taxon>
        <taxon>Vittarioideae</taxon>
        <taxon>Adiantum</taxon>
    </lineage>
</organism>
<evidence type="ECO:0000313" key="3">
    <source>
        <dbReference type="Proteomes" id="UP000886520"/>
    </source>
</evidence>
<keyword evidence="3" id="KW-1185">Reference proteome</keyword>
<dbReference type="AlphaFoldDB" id="A0A9D4V2W9"/>
<dbReference type="InterPro" id="IPR000719">
    <property type="entry name" value="Prot_kinase_dom"/>
</dbReference>
<dbReference type="OrthoDB" id="4062651at2759"/>
<comment type="caution">
    <text evidence="2">The sequence shown here is derived from an EMBL/GenBank/DDBJ whole genome shotgun (WGS) entry which is preliminary data.</text>
</comment>
<dbReference type="EMBL" id="JABFUD020000006">
    <property type="protein sequence ID" value="KAI5078780.1"/>
    <property type="molecule type" value="Genomic_DNA"/>
</dbReference>
<sequence length="265" mass="31040">MAPELRAKTQPIYDEKIDIFSYGTTCFNILVGNSDAKAFVDSYDCFYKAVERGKWKQWVQDIDVKLSFIVKLVARCWKTDPNMRPTFATLCILLQDRLRFLLGLRMDSSSQDNNKELKAWAYALNRQNVQGCKSIFRRLIQRMDDVIGLEMIGRILEKFEGSELPRVQKKVDFCDFAKDVRLWLKAGKNYGPFIRDAPSRLLYYDRSTILEKALEVLDPSIITSKVWPPMPWWRKSLKKRIPMNHLQKFLNILTLVVTEPTLNFK</sequence>
<proteinExistence type="predicted"/>
<dbReference type="InterPro" id="IPR011009">
    <property type="entry name" value="Kinase-like_dom_sf"/>
</dbReference>
<dbReference type="Pfam" id="PF07714">
    <property type="entry name" value="PK_Tyr_Ser-Thr"/>
    <property type="match status" value="1"/>
</dbReference>
<dbReference type="SUPFAM" id="SSF56112">
    <property type="entry name" value="Protein kinase-like (PK-like)"/>
    <property type="match status" value="1"/>
</dbReference>
<reference evidence="2" key="1">
    <citation type="submission" date="2021-01" db="EMBL/GenBank/DDBJ databases">
        <title>Adiantum capillus-veneris genome.</title>
        <authorList>
            <person name="Fang Y."/>
            <person name="Liao Q."/>
        </authorList>
    </citation>
    <scope>NUCLEOTIDE SEQUENCE</scope>
    <source>
        <strain evidence="2">H3</strain>
        <tissue evidence="2">Leaf</tissue>
    </source>
</reference>
<protein>
    <recommendedName>
        <fullName evidence="1">Protein kinase domain-containing protein</fullName>
    </recommendedName>
</protein>
<dbReference type="PROSITE" id="PS50011">
    <property type="entry name" value="PROTEIN_KINASE_DOM"/>
    <property type="match status" value="1"/>
</dbReference>
<name>A0A9D4V2W9_ADICA</name>
<evidence type="ECO:0000313" key="2">
    <source>
        <dbReference type="EMBL" id="KAI5078780.1"/>
    </source>
</evidence>
<dbReference type="GO" id="GO:0004672">
    <property type="term" value="F:protein kinase activity"/>
    <property type="evidence" value="ECO:0007669"/>
    <property type="project" value="InterPro"/>
</dbReference>
<dbReference type="InterPro" id="IPR001245">
    <property type="entry name" value="Ser-Thr/Tyr_kinase_cat_dom"/>
</dbReference>
<dbReference type="Proteomes" id="UP000886520">
    <property type="component" value="Chromosome 6"/>
</dbReference>
<evidence type="ECO:0000259" key="1">
    <source>
        <dbReference type="PROSITE" id="PS50011"/>
    </source>
</evidence>
<accession>A0A9D4V2W9</accession>
<gene>
    <name evidence="2" type="ORF">GOP47_0006451</name>
</gene>
<dbReference type="GO" id="GO:0005524">
    <property type="term" value="F:ATP binding"/>
    <property type="evidence" value="ECO:0007669"/>
    <property type="project" value="InterPro"/>
</dbReference>